<name>A0A8H7R950_9FUNG</name>
<organism evidence="1 2">
    <name type="scientific">Mucor saturninus</name>
    <dbReference type="NCBI Taxonomy" id="64648"/>
    <lineage>
        <taxon>Eukaryota</taxon>
        <taxon>Fungi</taxon>
        <taxon>Fungi incertae sedis</taxon>
        <taxon>Mucoromycota</taxon>
        <taxon>Mucoromycotina</taxon>
        <taxon>Mucoromycetes</taxon>
        <taxon>Mucorales</taxon>
        <taxon>Mucorineae</taxon>
        <taxon>Mucoraceae</taxon>
        <taxon>Mucor</taxon>
    </lineage>
</organism>
<evidence type="ECO:0000313" key="1">
    <source>
        <dbReference type="EMBL" id="KAG2205980.1"/>
    </source>
</evidence>
<evidence type="ECO:0000313" key="2">
    <source>
        <dbReference type="Proteomes" id="UP000603453"/>
    </source>
</evidence>
<dbReference type="Proteomes" id="UP000603453">
    <property type="component" value="Unassembled WGS sequence"/>
</dbReference>
<dbReference type="OrthoDB" id="2367383at2759"/>
<gene>
    <name evidence="1" type="ORF">INT47_005298</name>
</gene>
<dbReference type="AlphaFoldDB" id="A0A8H7R950"/>
<protein>
    <submittedName>
        <fullName evidence="1">Uncharacterized protein</fullName>
    </submittedName>
</protein>
<reference evidence="1" key="1">
    <citation type="submission" date="2020-12" db="EMBL/GenBank/DDBJ databases">
        <title>Metabolic potential, ecology and presence of endohyphal bacteria is reflected in genomic diversity of Mucoromycotina.</title>
        <authorList>
            <person name="Muszewska A."/>
            <person name="Okrasinska A."/>
            <person name="Steczkiewicz K."/>
            <person name="Drgas O."/>
            <person name="Orlowska M."/>
            <person name="Perlinska-Lenart U."/>
            <person name="Aleksandrzak-Piekarczyk T."/>
            <person name="Szatraj K."/>
            <person name="Zielenkiewicz U."/>
            <person name="Pilsyk S."/>
            <person name="Malc E."/>
            <person name="Mieczkowski P."/>
            <person name="Kruszewska J.S."/>
            <person name="Biernat P."/>
            <person name="Pawlowska J."/>
        </authorList>
    </citation>
    <scope>NUCLEOTIDE SEQUENCE</scope>
    <source>
        <strain evidence="1">WA0000017839</strain>
    </source>
</reference>
<dbReference type="EMBL" id="JAEPRD010000033">
    <property type="protein sequence ID" value="KAG2205980.1"/>
    <property type="molecule type" value="Genomic_DNA"/>
</dbReference>
<sequence>MTGLKRKTEGSCPDCTSNVGLFQIADHLVFEMCENVSCDYPFNRPNAEGLIHEYPYNATRYSKKPKTRSSSVANNVAATSKASDVKELCPKSAKEPRPVIPASGSLKLQNDKYYLEGQTSSSQKSSLSDKSEYTDDCDPTITNLLNYYADICQAAPAPSVQLSLPGNLALPAPSAARTVVQTSENTAYTASFSLQDIESFLSVDLTQPTGIDGRNDANTMATKSTSLSPVQTEAIFDYSSPTSAAINTPKDTVQLNWMDDINFLYGADMAQSKFNPLQETEFDPFLGI</sequence>
<comment type="caution">
    <text evidence="1">The sequence shown here is derived from an EMBL/GenBank/DDBJ whole genome shotgun (WGS) entry which is preliminary data.</text>
</comment>
<accession>A0A8H7R950</accession>
<keyword evidence="2" id="KW-1185">Reference proteome</keyword>
<proteinExistence type="predicted"/>